<keyword evidence="6" id="KW-1185">Reference proteome</keyword>
<sequence>MKLILTSDGISSSAIERQILSILESPPSKLKSCIVTTASSKKHQSQTALNDQARLLQLGLSSCKLVDIEFDDPQILREYDVIHLNGGNPFYLLLQMKRRNAMGLIRQLADQGTLIIGVSAGAMVLADTLEHVNELNRIIGYENMDLEELTDYDAVGLTHCAVVPHYNRFIADNPDFEQSLQQLELSRGRTYLRIEDGDALVIQDGTASYIRSTEVS</sequence>
<dbReference type="InterPro" id="IPR005320">
    <property type="entry name" value="Peptidase_S51"/>
</dbReference>
<gene>
    <name evidence="5" type="ORF">ACFQ4B_27020</name>
</gene>
<dbReference type="EMBL" id="JBHTLU010000036">
    <property type="protein sequence ID" value="MFD1223780.1"/>
    <property type="molecule type" value="Genomic_DNA"/>
</dbReference>
<dbReference type="RefSeq" id="WP_345587806.1">
    <property type="nucleotide sequence ID" value="NZ_BAABJG010000014.1"/>
</dbReference>
<reference evidence="6" key="1">
    <citation type="journal article" date="2019" name="Int. J. Syst. Evol. Microbiol.">
        <title>The Global Catalogue of Microorganisms (GCM) 10K type strain sequencing project: providing services to taxonomists for standard genome sequencing and annotation.</title>
        <authorList>
            <consortium name="The Broad Institute Genomics Platform"/>
            <consortium name="The Broad Institute Genome Sequencing Center for Infectious Disease"/>
            <person name="Wu L."/>
            <person name="Ma J."/>
        </authorList>
    </citation>
    <scope>NUCLEOTIDE SEQUENCE [LARGE SCALE GENOMIC DNA]</scope>
    <source>
        <strain evidence="6">CCUG 53270</strain>
    </source>
</reference>
<comment type="caution">
    <text evidence="5">The sequence shown here is derived from an EMBL/GenBank/DDBJ whole genome shotgun (WGS) entry which is preliminary data.</text>
</comment>
<keyword evidence="2" id="KW-0645">Protease</keyword>
<evidence type="ECO:0000256" key="4">
    <source>
        <dbReference type="ARBA" id="ARBA00022825"/>
    </source>
</evidence>
<protein>
    <submittedName>
        <fullName evidence="5">Type 1 glutamine amidotransferase-like domain-containing protein</fullName>
    </submittedName>
</protein>
<dbReference type="InterPro" id="IPR029062">
    <property type="entry name" value="Class_I_gatase-like"/>
</dbReference>
<comment type="similarity">
    <text evidence="1">Belongs to the peptidase S51 family.</text>
</comment>
<evidence type="ECO:0000256" key="1">
    <source>
        <dbReference type="ARBA" id="ARBA00006534"/>
    </source>
</evidence>
<evidence type="ECO:0000313" key="5">
    <source>
        <dbReference type="EMBL" id="MFD1223780.1"/>
    </source>
</evidence>
<evidence type="ECO:0000313" key="6">
    <source>
        <dbReference type="Proteomes" id="UP001597180"/>
    </source>
</evidence>
<dbReference type="SUPFAM" id="SSF52317">
    <property type="entry name" value="Class I glutamine amidotransferase-like"/>
    <property type="match status" value="1"/>
</dbReference>
<dbReference type="Pfam" id="PF03575">
    <property type="entry name" value="Peptidase_S51"/>
    <property type="match status" value="1"/>
</dbReference>
<dbReference type="Proteomes" id="UP001597180">
    <property type="component" value="Unassembled WGS sequence"/>
</dbReference>
<evidence type="ECO:0000256" key="2">
    <source>
        <dbReference type="ARBA" id="ARBA00022670"/>
    </source>
</evidence>
<keyword evidence="4" id="KW-0720">Serine protease</keyword>
<dbReference type="Gene3D" id="3.40.50.880">
    <property type="match status" value="1"/>
</dbReference>
<accession>A0ABW3UW04</accession>
<dbReference type="PANTHER" id="PTHR20842:SF0">
    <property type="entry name" value="ALPHA-ASPARTYL DIPEPTIDASE"/>
    <property type="match status" value="1"/>
</dbReference>
<proteinExistence type="inferred from homology"/>
<keyword evidence="3" id="KW-0378">Hydrolase</keyword>
<organism evidence="5 6">
    <name type="scientific">Paenibacillus vulneris</name>
    <dbReference type="NCBI Taxonomy" id="1133364"/>
    <lineage>
        <taxon>Bacteria</taxon>
        <taxon>Bacillati</taxon>
        <taxon>Bacillota</taxon>
        <taxon>Bacilli</taxon>
        <taxon>Bacillales</taxon>
        <taxon>Paenibacillaceae</taxon>
        <taxon>Paenibacillus</taxon>
    </lineage>
</organism>
<name>A0ABW3UW04_9BACL</name>
<evidence type="ECO:0000256" key="3">
    <source>
        <dbReference type="ARBA" id="ARBA00022801"/>
    </source>
</evidence>
<dbReference type="PANTHER" id="PTHR20842">
    <property type="entry name" value="PROTEASE S51 ALPHA-ASPARTYL DIPEPTIDASE"/>
    <property type="match status" value="1"/>
</dbReference>